<evidence type="ECO:0000313" key="9">
    <source>
        <dbReference type="Proteomes" id="UP001430356"/>
    </source>
</evidence>
<sequence length="810" mass="89752">MFRGTASFQGVPQSQWPIPSTVRKCVQCSKSFGLFLAADNCRGCGRVCCPGCLADHLVLPGHPGSQPVPVCGICAKAISRSHEEAEMAMHRCHLLEEMLNEQAMQSEKLRTSLREQEEENKLLTREKESLKATITRMEIEAEVAAAKAATAASASVSASPAPSPAASPMKLDAGPDPDAAASSQSIAAMEEALNKKRRQLDIREATLKDALKKVSTDATRIADQRAALQDQERQVAAQLTSLFEEERQRLEDICADAVMDVQNKYLEWVAQQQDGALERRRRYEQAMEERHQRVAAEAAETRAERDALRETVEELREAVSRLEAEAEEQLRAGRAELDAARASHADERQAHRDASAGLQQQVQDAADALARTTREKAEEVARTTAAAVSAAESAVRQAERERAATEAELVQRQHREEVEAERRSAAAHHDAAVAAIEAKHQRALDVAAQGADTSCHVERAALQKKCKELEARLETRKAAAWQLQQQLRDAKQELVDLQGNVRDRAEAAAEERQTRTGAVVASVQRCGSVLIKEAQQLQQRMLAEQADSLAAVQRAAEEVLQRTVAATAARDEQRQQATEQLQARLHTALQELSTAREQLDDAHKAAAATAVKHDMLYDVIQRQQRAMQEQQEAQQKTLEELRLARESATATSAAAAAASPDGAQVRQLLHAQQRWVQQQAHLQGLYVTALFAVLQREWTQVMNTTASSLAAETERQRGRRVRNAKALEQTTSTIREVQDDLRSRTQELLQRQSQLEVHESQLRDKKRRVDQVCRSLYTVAQELRKRHAGAADGIIVEEVMRTARVMSDSP</sequence>
<accession>A0AAW0ETX5</accession>
<dbReference type="SMART" id="SM00064">
    <property type="entry name" value="FYVE"/>
    <property type="match status" value="1"/>
</dbReference>
<feature type="compositionally biased region" description="Basic and acidic residues" evidence="6">
    <location>
        <begin position="338"/>
        <end position="354"/>
    </location>
</feature>
<dbReference type="PROSITE" id="PS50178">
    <property type="entry name" value="ZF_FYVE"/>
    <property type="match status" value="1"/>
</dbReference>
<evidence type="ECO:0000256" key="6">
    <source>
        <dbReference type="SAM" id="MobiDB-lite"/>
    </source>
</evidence>
<organism evidence="8 9">
    <name type="scientific">Novymonas esmeraldas</name>
    <dbReference type="NCBI Taxonomy" id="1808958"/>
    <lineage>
        <taxon>Eukaryota</taxon>
        <taxon>Discoba</taxon>
        <taxon>Euglenozoa</taxon>
        <taxon>Kinetoplastea</taxon>
        <taxon>Metakinetoplastina</taxon>
        <taxon>Trypanosomatida</taxon>
        <taxon>Trypanosomatidae</taxon>
        <taxon>Novymonas</taxon>
    </lineage>
</organism>
<dbReference type="SUPFAM" id="SSF57903">
    <property type="entry name" value="FYVE/PHD zinc finger"/>
    <property type="match status" value="1"/>
</dbReference>
<feature type="region of interest" description="Disordered" evidence="6">
    <location>
        <begin position="155"/>
        <end position="183"/>
    </location>
</feature>
<name>A0AAW0ETX5_9TRYP</name>
<evidence type="ECO:0000313" key="8">
    <source>
        <dbReference type="EMBL" id="KAK7197623.1"/>
    </source>
</evidence>
<dbReference type="InterPro" id="IPR017455">
    <property type="entry name" value="Znf_FYVE-rel"/>
</dbReference>
<feature type="domain" description="FYVE-type" evidence="7">
    <location>
        <begin position="19"/>
        <end position="79"/>
    </location>
</feature>
<dbReference type="Gene3D" id="3.30.40.10">
    <property type="entry name" value="Zinc/RING finger domain, C3HC4 (zinc finger)"/>
    <property type="match status" value="1"/>
</dbReference>
<keyword evidence="5" id="KW-0175">Coiled coil</keyword>
<dbReference type="Pfam" id="PF01363">
    <property type="entry name" value="FYVE"/>
    <property type="match status" value="1"/>
</dbReference>
<proteinExistence type="predicted"/>
<keyword evidence="2 4" id="KW-0863">Zinc-finger</keyword>
<comment type="caution">
    <text evidence="8">The sequence shown here is derived from an EMBL/GenBank/DDBJ whole genome shotgun (WGS) entry which is preliminary data.</text>
</comment>
<evidence type="ECO:0000256" key="4">
    <source>
        <dbReference type="PROSITE-ProRule" id="PRU00091"/>
    </source>
</evidence>
<feature type="coiled-coil region" evidence="5">
    <location>
        <begin position="99"/>
        <end position="147"/>
    </location>
</feature>
<feature type="coiled-coil region" evidence="5">
    <location>
        <begin position="459"/>
        <end position="500"/>
    </location>
</feature>
<keyword evidence="9" id="KW-1185">Reference proteome</keyword>
<reference evidence="8 9" key="1">
    <citation type="journal article" date="2021" name="MBio">
        <title>A New Model Trypanosomatid, Novymonas esmeraldas: Genomic Perception of Its 'Candidatus Pandoraea novymonadis' Endosymbiont.</title>
        <authorList>
            <person name="Zakharova A."/>
            <person name="Saura A."/>
            <person name="Butenko A."/>
            <person name="Podesvova L."/>
            <person name="Warmusova S."/>
            <person name="Kostygov A.Y."/>
            <person name="Nenarokova A."/>
            <person name="Lukes J."/>
            <person name="Opperdoes F.R."/>
            <person name="Yurchenko V."/>
        </authorList>
    </citation>
    <scope>NUCLEOTIDE SEQUENCE [LARGE SCALE GENOMIC DNA]</scope>
    <source>
        <strain evidence="8 9">E262AT.01</strain>
    </source>
</reference>
<evidence type="ECO:0000259" key="7">
    <source>
        <dbReference type="PROSITE" id="PS50178"/>
    </source>
</evidence>
<keyword evidence="1" id="KW-0479">Metal-binding</keyword>
<dbReference type="InterPro" id="IPR011011">
    <property type="entry name" value="Znf_FYVE_PHD"/>
</dbReference>
<dbReference type="InterPro" id="IPR013083">
    <property type="entry name" value="Znf_RING/FYVE/PHD"/>
</dbReference>
<dbReference type="GO" id="GO:0008270">
    <property type="term" value="F:zinc ion binding"/>
    <property type="evidence" value="ECO:0007669"/>
    <property type="project" value="UniProtKB-KW"/>
</dbReference>
<feature type="region of interest" description="Disordered" evidence="6">
    <location>
        <begin position="338"/>
        <end position="376"/>
    </location>
</feature>
<dbReference type="AlphaFoldDB" id="A0AAW0ETX5"/>
<evidence type="ECO:0000256" key="2">
    <source>
        <dbReference type="ARBA" id="ARBA00022771"/>
    </source>
</evidence>
<feature type="compositionally biased region" description="Low complexity" evidence="6">
    <location>
        <begin position="358"/>
        <end position="371"/>
    </location>
</feature>
<keyword evidence="3" id="KW-0862">Zinc</keyword>
<dbReference type="Proteomes" id="UP001430356">
    <property type="component" value="Unassembled WGS sequence"/>
</dbReference>
<evidence type="ECO:0000256" key="3">
    <source>
        <dbReference type="ARBA" id="ARBA00022833"/>
    </source>
</evidence>
<evidence type="ECO:0000256" key="5">
    <source>
        <dbReference type="SAM" id="Coils"/>
    </source>
</evidence>
<feature type="coiled-coil region" evidence="5">
    <location>
        <begin position="578"/>
        <end position="647"/>
    </location>
</feature>
<gene>
    <name evidence="8" type="ORF">NESM_000713300</name>
</gene>
<evidence type="ECO:0000256" key="1">
    <source>
        <dbReference type="ARBA" id="ARBA00022723"/>
    </source>
</evidence>
<dbReference type="InterPro" id="IPR000306">
    <property type="entry name" value="Znf_FYVE"/>
</dbReference>
<protein>
    <submittedName>
        <fullName evidence="8">FYVE zinc finger containing protein</fullName>
    </submittedName>
</protein>
<dbReference type="EMBL" id="JAECZO010000113">
    <property type="protein sequence ID" value="KAK7197623.1"/>
    <property type="molecule type" value="Genomic_DNA"/>
</dbReference>